<name>A0A5J5IFC0_9BACT</name>
<dbReference type="InterPro" id="IPR010093">
    <property type="entry name" value="SinI_DNA-bd"/>
</dbReference>
<sequence length="103" mass="11745">MNEILLNGINVNELLDKIGQLIESKIGQNNNQPQRQNQSKFISRKEAAKLLQISLPTLNEWTKEGLLNSYQIGTRVLYKPHEVEQSLTQRNFTKFKKGGNHGA</sequence>
<protein>
    <submittedName>
        <fullName evidence="2">Helix-turn-helix domain-containing protein</fullName>
    </submittedName>
</protein>
<comment type="caution">
    <text evidence="2">The sequence shown here is derived from an EMBL/GenBank/DDBJ whole genome shotgun (WGS) entry which is preliminary data.</text>
</comment>
<dbReference type="PANTHER" id="PTHR34585">
    <property type="match status" value="1"/>
</dbReference>
<dbReference type="SUPFAM" id="SSF46955">
    <property type="entry name" value="Putative DNA-binding domain"/>
    <property type="match status" value="1"/>
</dbReference>
<evidence type="ECO:0000259" key="1">
    <source>
        <dbReference type="Pfam" id="PF12728"/>
    </source>
</evidence>
<evidence type="ECO:0000313" key="2">
    <source>
        <dbReference type="EMBL" id="KAA9038449.1"/>
    </source>
</evidence>
<dbReference type="RefSeq" id="WP_150415124.1">
    <property type="nucleotide sequence ID" value="NZ_VYQF01000003.1"/>
</dbReference>
<keyword evidence="3" id="KW-1185">Reference proteome</keyword>
<dbReference type="EMBL" id="VYQF01000003">
    <property type="protein sequence ID" value="KAA9038449.1"/>
    <property type="molecule type" value="Genomic_DNA"/>
</dbReference>
<gene>
    <name evidence="2" type="ORF">FW778_12855</name>
</gene>
<dbReference type="NCBIfam" id="TIGR01764">
    <property type="entry name" value="excise"/>
    <property type="match status" value="1"/>
</dbReference>
<dbReference type="Pfam" id="PF12728">
    <property type="entry name" value="HTH_17"/>
    <property type="match status" value="1"/>
</dbReference>
<reference evidence="2 3" key="1">
    <citation type="submission" date="2019-09" db="EMBL/GenBank/DDBJ databases">
        <title>Draft genome sequence of Ginsengibacter sp. BR5-29.</title>
        <authorList>
            <person name="Im W.-T."/>
        </authorList>
    </citation>
    <scope>NUCLEOTIDE SEQUENCE [LARGE SCALE GENOMIC DNA]</scope>
    <source>
        <strain evidence="2 3">BR5-29</strain>
    </source>
</reference>
<dbReference type="InterPro" id="IPR041657">
    <property type="entry name" value="HTH_17"/>
</dbReference>
<dbReference type="PANTHER" id="PTHR34585:SF22">
    <property type="entry name" value="HELIX-TURN-HELIX DOMAIN-CONTAINING PROTEIN"/>
    <property type="match status" value="1"/>
</dbReference>
<organism evidence="2 3">
    <name type="scientific">Ginsengibacter hankyongi</name>
    <dbReference type="NCBI Taxonomy" id="2607284"/>
    <lineage>
        <taxon>Bacteria</taxon>
        <taxon>Pseudomonadati</taxon>
        <taxon>Bacteroidota</taxon>
        <taxon>Chitinophagia</taxon>
        <taxon>Chitinophagales</taxon>
        <taxon>Chitinophagaceae</taxon>
        <taxon>Ginsengibacter</taxon>
    </lineage>
</organism>
<dbReference type="Proteomes" id="UP000326903">
    <property type="component" value="Unassembled WGS sequence"/>
</dbReference>
<dbReference type="InterPro" id="IPR009061">
    <property type="entry name" value="DNA-bd_dom_put_sf"/>
</dbReference>
<dbReference type="AlphaFoldDB" id="A0A5J5IFC0"/>
<accession>A0A5J5IFC0</accession>
<dbReference type="GO" id="GO:0003677">
    <property type="term" value="F:DNA binding"/>
    <property type="evidence" value="ECO:0007669"/>
    <property type="project" value="InterPro"/>
</dbReference>
<feature type="domain" description="Helix-turn-helix" evidence="1">
    <location>
        <begin position="45"/>
        <end position="90"/>
    </location>
</feature>
<evidence type="ECO:0000313" key="3">
    <source>
        <dbReference type="Proteomes" id="UP000326903"/>
    </source>
</evidence>
<proteinExistence type="predicted"/>